<dbReference type="RefSeq" id="WP_207906846.1">
    <property type="nucleotide sequence ID" value="NZ_SMCS01000005.1"/>
</dbReference>
<dbReference type="AlphaFoldDB" id="A0A4R3YLX1"/>
<gene>
    <name evidence="3" type="ORF">EC912_105130</name>
</gene>
<dbReference type="GO" id="GO:0005829">
    <property type="term" value="C:cytosol"/>
    <property type="evidence" value="ECO:0007669"/>
    <property type="project" value="TreeGrafter"/>
</dbReference>
<dbReference type="PANTHER" id="PTHR11803:SF58">
    <property type="entry name" value="PROTEIN HMF1-RELATED"/>
    <property type="match status" value="1"/>
</dbReference>
<keyword evidence="4" id="KW-1185">Reference proteome</keyword>
<feature type="signal peptide" evidence="2">
    <location>
        <begin position="1"/>
        <end position="24"/>
    </location>
</feature>
<comment type="caution">
    <text evidence="3">The sequence shown here is derived from an EMBL/GenBank/DDBJ whole genome shotgun (WGS) entry which is preliminary data.</text>
</comment>
<dbReference type="SUPFAM" id="SSF55298">
    <property type="entry name" value="YjgF-like"/>
    <property type="match status" value="1"/>
</dbReference>
<reference evidence="3 4" key="1">
    <citation type="submission" date="2019-03" db="EMBL/GenBank/DDBJ databases">
        <title>Above-ground endophytic microbial communities from plants in different locations in the United States.</title>
        <authorList>
            <person name="Frank C."/>
        </authorList>
    </citation>
    <scope>NUCLEOTIDE SEQUENCE [LARGE SCALE GENOMIC DNA]</scope>
    <source>
        <strain evidence="3 4">LP_13_YM</strain>
    </source>
</reference>
<dbReference type="Gene3D" id="3.30.1330.40">
    <property type="entry name" value="RutC-like"/>
    <property type="match status" value="1"/>
</dbReference>
<organism evidence="3 4">
    <name type="scientific">Luteibacter rhizovicinus</name>
    <dbReference type="NCBI Taxonomy" id="242606"/>
    <lineage>
        <taxon>Bacteria</taxon>
        <taxon>Pseudomonadati</taxon>
        <taxon>Pseudomonadota</taxon>
        <taxon>Gammaproteobacteria</taxon>
        <taxon>Lysobacterales</taxon>
        <taxon>Rhodanobacteraceae</taxon>
        <taxon>Luteibacter</taxon>
    </lineage>
</organism>
<evidence type="ECO:0000313" key="4">
    <source>
        <dbReference type="Proteomes" id="UP000295645"/>
    </source>
</evidence>
<sequence length="166" mass="17572">MSRRSIVSFFCAFTMLTFATTAFAKDAAPAPSVNGVRFINPSTLSAPTGYTHVVEVPAAGKTLYISGQVAFNAKGELVGPNDFAAQAEQVFANLDAALKSANATFANVVRLTIYVTDVSQLKALRAARDKYVDLKHPPASTLVEVSKLSRDGLLLEIEAIAVVPAP</sequence>
<evidence type="ECO:0000256" key="1">
    <source>
        <dbReference type="ARBA" id="ARBA00010552"/>
    </source>
</evidence>
<name>A0A4R3YLX1_9GAMM</name>
<dbReference type="GO" id="GO:0019239">
    <property type="term" value="F:deaminase activity"/>
    <property type="evidence" value="ECO:0007669"/>
    <property type="project" value="TreeGrafter"/>
</dbReference>
<dbReference type="PANTHER" id="PTHR11803">
    <property type="entry name" value="2-IMINOBUTANOATE/2-IMINOPROPANOATE DEAMINASE RIDA"/>
    <property type="match status" value="1"/>
</dbReference>
<dbReference type="Pfam" id="PF01042">
    <property type="entry name" value="Ribonuc_L-PSP"/>
    <property type="match status" value="1"/>
</dbReference>
<accession>A0A4R3YLX1</accession>
<keyword evidence="2" id="KW-0732">Signal</keyword>
<dbReference type="Proteomes" id="UP000295645">
    <property type="component" value="Unassembled WGS sequence"/>
</dbReference>
<dbReference type="EMBL" id="SMCS01000005">
    <property type="protein sequence ID" value="TCV93270.1"/>
    <property type="molecule type" value="Genomic_DNA"/>
</dbReference>
<protein>
    <submittedName>
        <fullName evidence="3">Reactive intermediate/imine deaminase</fullName>
    </submittedName>
</protein>
<evidence type="ECO:0000313" key="3">
    <source>
        <dbReference type="EMBL" id="TCV93270.1"/>
    </source>
</evidence>
<feature type="chain" id="PRO_5020209584" evidence="2">
    <location>
        <begin position="25"/>
        <end position="166"/>
    </location>
</feature>
<proteinExistence type="inferred from homology"/>
<evidence type="ECO:0000256" key="2">
    <source>
        <dbReference type="SAM" id="SignalP"/>
    </source>
</evidence>
<comment type="similarity">
    <text evidence="1">Belongs to the RutC family.</text>
</comment>
<dbReference type="CDD" id="cd00448">
    <property type="entry name" value="YjgF_YER057c_UK114_family"/>
    <property type="match status" value="1"/>
</dbReference>
<dbReference type="InterPro" id="IPR006175">
    <property type="entry name" value="YjgF/YER057c/UK114"/>
</dbReference>
<dbReference type="InterPro" id="IPR035959">
    <property type="entry name" value="RutC-like_sf"/>
</dbReference>